<comment type="caution">
    <text evidence="1">The sequence shown here is derived from an EMBL/GenBank/DDBJ whole genome shotgun (WGS) entry which is preliminary data.</text>
</comment>
<dbReference type="EMBL" id="JACXSI010000024">
    <property type="protein sequence ID" value="MBD3108899.1"/>
    <property type="molecule type" value="Genomic_DNA"/>
</dbReference>
<evidence type="ECO:0000313" key="1">
    <source>
        <dbReference type="EMBL" id="MBD3108899.1"/>
    </source>
</evidence>
<accession>A0A927D0Q2</accession>
<dbReference type="AlphaFoldDB" id="A0A927D0Q2"/>
<evidence type="ECO:0000313" key="2">
    <source>
        <dbReference type="Proteomes" id="UP000602076"/>
    </source>
</evidence>
<proteinExistence type="predicted"/>
<name>A0A927D0Q2_9BACI</name>
<organism evidence="1 2">
    <name type="scientific">Peribacillus faecalis</name>
    <dbReference type="NCBI Taxonomy" id="2772559"/>
    <lineage>
        <taxon>Bacteria</taxon>
        <taxon>Bacillati</taxon>
        <taxon>Bacillota</taxon>
        <taxon>Bacilli</taxon>
        <taxon>Bacillales</taxon>
        <taxon>Bacillaceae</taxon>
        <taxon>Peribacillus</taxon>
    </lineage>
</organism>
<protein>
    <submittedName>
        <fullName evidence="1">Uncharacterized protein</fullName>
    </submittedName>
</protein>
<dbReference type="Proteomes" id="UP000602076">
    <property type="component" value="Unassembled WGS sequence"/>
</dbReference>
<dbReference type="RefSeq" id="WP_190998438.1">
    <property type="nucleotide sequence ID" value="NZ_JACXSI010000024.1"/>
</dbReference>
<gene>
    <name evidence="1" type="ORF">IEO70_11055</name>
</gene>
<keyword evidence="2" id="KW-1185">Reference proteome</keyword>
<reference evidence="1" key="1">
    <citation type="submission" date="2020-09" db="EMBL/GenBank/DDBJ databases">
        <title>Bacillus faecalis sp. nov., a moderately halophilic bacterium isolated from cow faeces.</title>
        <authorList>
            <person name="Jiang L."/>
            <person name="Lee J."/>
        </authorList>
    </citation>
    <scope>NUCLEOTIDE SEQUENCE</scope>
    <source>
        <strain evidence="1">AGMB 02131</strain>
    </source>
</reference>
<sequence length="61" mass="7103">MNGIQQTGSAKDSTPIYIYDFDYSTFFTDNTSHMIKQKRTVEASENAIFEFHNLTEKVIFM</sequence>